<dbReference type="PANTHER" id="PTHR22118:SF14">
    <property type="entry name" value="DYNEIN AXONEMAL ASSEMBLY FACTOR 3"/>
    <property type="match status" value="1"/>
</dbReference>
<dbReference type="Pfam" id="PF14737">
    <property type="entry name" value="DUF4470"/>
    <property type="match status" value="1"/>
</dbReference>
<evidence type="ECO:0000256" key="5">
    <source>
        <dbReference type="SAM" id="MobiDB-lite"/>
    </source>
</evidence>
<dbReference type="InterPro" id="IPR039304">
    <property type="entry name" value="DNAAF3"/>
</dbReference>
<name>A0A8S1RKJ9_9CILI</name>
<evidence type="ECO:0000313" key="9">
    <source>
        <dbReference type="EMBL" id="CAD8127579.1"/>
    </source>
</evidence>
<organism evidence="9 10">
    <name type="scientific">Paramecium sonneborni</name>
    <dbReference type="NCBI Taxonomy" id="65129"/>
    <lineage>
        <taxon>Eukaryota</taxon>
        <taxon>Sar</taxon>
        <taxon>Alveolata</taxon>
        <taxon>Ciliophora</taxon>
        <taxon>Intramacronucleata</taxon>
        <taxon>Oligohymenophorea</taxon>
        <taxon>Peniculida</taxon>
        <taxon>Parameciidae</taxon>
        <taxon>Paramecium</taxon>
    </lineage>
</organism>
<keyword evidence="6" id="KW-1133">Transmembrane helix</keyword>
<dbReference type="GO" id="GO:0044458">
    <property type="term" value="P:motile cilium assembly"/>
    <property type="evidence" value="ECO:0007669"/>
    <property type="project" value="TreeGrafter"/>
</dbReference>
<feature type="domain" description="Dynein assembly factor 3 C-terminal" evidence="8">
    <location>
        <begin position="137"/>
        <end position="501"/>
    </location>
</feature>
<comment type="similarity">
    <text evidence="2">Belongs to the DNAAF3 family.</text>
</comment>
<keyword evidence="3" id="KW-0963">Cytoplasm</keyword>
<keyword evidence="4" id="KW-0970">Cilium biogenesis/degradation</keyword>
<evidence type="ECO:0000256" key="4">
    <source>
        <dbReference type="ARBA" id="ARBA00022794"/>
    </source>
</evidence>
<dbReference type="OrthoDB" id="538817at2759"/>
<evidence type="ECO:0000256" key="2">
    <source>
        <dbReference type="ARBA" id="ARBA00010449"/>
    </source>
</evidence>
<accession>A0A8S1RKJ9</accession>
<feature type="compositionally biased region" description="Basic and acidic residues" evidence="5">
    <location>
        <begin position="321"/>
        <end position="339"/>
    </location>
</feature>
<keyword evidence="6" id="KW-0472">Membrane</keyword>
<feature type="region of interest" description="Disordered" evidence="5">
    <location>
        <begin position="321"/>
        <end position="396"/>
    </location>
</feature>
<evidence type="ECO:0000259" key="7">
    <source>
        <dbReference type="Pfam" id="PF14737"/>
    </source>
</evidence>
<dbReference type="GO" id="GO:0070286">
    <property type="term" value="P:axonemal dynein complex assembly"/>
    <property type="evidence" value="ECO:0007669"/>
    <property type="project" value="InterPro"/>
</dbReference>
<dbReference type="GO" id="GO:0005737">
    <property type="term" value="C:cytoplasm"/>
    <property type="evidence" value="ECO:0007669"/>
    <property type="project" value="UniProtKB-SubCell"/>
</dbReference>
<keyword evidence="6" id="KW-0812">Transmembrane</keyword>
<dbReference type="InterPro" id="IPR028235">
    <property type="entry name" value="DNAAF3_C"/>
</dbReference>
<keyword evidence="10" id="KW-1185">Reference proteome</keyword>
<dbReference type="Proteomes" id="UP000692954">
    <property type="component" value="Unassembled WGS sequence"/>
</dbReference>
<sequence>MSDYASSLGFIQYWGLSKQLNLVTSQMSGTINILLSGISDLRHILETCLCNYNRNDLQLNFYIHEKQKETVCRSLLLLLIMHTKNFTYRERSDMFLEVFGNTFLRESSSNYIDKVIPFLDDLIAKETKFTSALNQMIDLRELKFKDRDEMTEVIRSWYSYHEFKIEKLRDQRLRHHYGIRFDHRLNMIDWDYQMNLKDFAPIIHFIHYREWRQSGIAFESRYASYPTPNRTLASYLPGKHKQTKDNLLVRGYWGDIIVSPYISFGIYTSIQPENEQLFKVRNTQQVSHAVTVSQFNIQHIIQKFDNATDYHIHVDEYLERQDNKQKQEQKQKQEGLEKIDENDEENEQQDQQQSKELESQQQQSKELESQQQQQKQEDKLEENNISEINTTTTTTDTSIKQVITKDNMIVEIQQEPLQTFQKLKVKIIPIFEEFDKLFEKKKYQNLFDVGVLGFMDSIKVREPKLKELFKKQSLLFVESTQFIVPFSKEERTKGNENVQKISFVKYKFGIYYFNQKMKNQYILFIALSIALAQTDNSNKSGNSGSHSEQEEEGPSKSLVYGVVVILLCGLGYFIYNFYVCHKKKIDYGLDGDEENHYEIEIQKRKDNL</sequence>
<evidence type="ECO:0000313" key="10">
    <source>
        <dbReference type="Proteomes" id="UP000692954"/>
    </source>
</evidence>
<evidence type="ECO:0000256" key="3">
    <source>
        <dbReference type="ARBA" id="ARBA00022490"/>
    </source>
</evidence>
<reference evidence="9" key="1">
    <citation type="submission" date="2021-01" db="EMBL/GenBank/DDBJ databases">
        <authorList>
            <consortium name="Genoscope - CEA"/>
            <person name="William W."/>
        </authorList>
    </citation>
    <scope>NUCLEOTIDE SEQUENCE</scope>
</reference>
<comment type="caution">
    <text evidence="9">The sequence shown here is derived from an EMBL/GenBank/DDBJ whole genome shotgun (WGS) entry which is preliminary data.</text>
</comment>
<comment type="subcellular location">
    <subcellularLocation>
        <location evidence="1">Cytoplasm</location>
    </subcellularLocation>
</comment>
<evidence type="ECO:0000256" key="1">
    <source>
        <dbReference type="ARBA" id="ARBA00004496"/>
    </source>
</evidence>
<dbReference type="PANTHER" id="PTHR22118">
    <property type="entry name" value="DYNEIN ASSEMBLY FACTOR 3, AXONEMAL"/>
    <property type="match status" value="1"/>
</dbReference>
<dbReference type="EMBL" id="CAJJDN010000178">
    <property type="protein sequence ID" value="CAD8127579.1"/>
    <property type="molecule type" value="Genomic_DNA"/>
</dbReference>
<feature type="transmembrane region" description="Helical" evidence="6">
    <location>
        <begin position="558"/>
        <end position="578"/>
    </location>
</feature>
<proteinExistence type="inferred from homology"/>
<dbReference type="AlphaFoldDB" id="A0A8S1RKJ9"/>
<dbReference type="InterPro" id="IPR027974">
    <property type="entry name" value="DUF4470"/>
</dbReference>
<gene>
    <name evidence="9" type="ORF">PSON_ATCC_30995.1.T1780011</name>
</gene>
<dbReference type="Pfam" id="PF14740">
    <property type="entry name" value="DUF4471"/>
    <property type="match status" value="1"/>
</dbReference>
<evidence type="ECO:0000259" key="8">
    <source>
        <dbReference type="Pfam" id="PF14740"/>
    </source>
</evidence>
<feature type="compositionally biased region" description="Low complexity" evidence="5">
    <location>
        <begin position="383"/>
        <end position="396"/>
    </location>
</feature>
<feature type="compositionally biased region" description="Low complexity" evidence="5">
    <location>
        <begin position="359"/>
        <end position="374"/>
    </location>
</feature>
<protein>
    <submittedName>
        <fullName evidence="9">Uncharacterized protein</fullName>
    </submittedName>
</protein>
<feature type="domain" description="DUF4470" evidence="7">
    <location>
        <begin position="14"/>
        <end position="104"/>
    </location>
</feature>
<evidence type="ECO:0000256" key="6">
    <source>
        <dbReference type="SAM" id="Phobius"/>
    </source>
</evidence>